<protein>
    <submittedName>
        <fullName evidence="3">Lact_bio_phlase</fullName>
    </submittedName>
</protein>
<dbReference type="SUPFAM" id="SSF52317">
    <property type="entry name" value="Class I glutamine amidotransferase-like"/>
    <property type="match status" value="1"/>
</dbReference>
<dbReference type="Gene3D" id="2.60.40.1180">
    <property type="entry name" value="Golgi alpha-mannosidase II"/>
    <property type="match status" value="1"/>
</dbReference>
<feature type="non-terminal residue" evidence="3">
    <location>
        <position position="151"/>
    </location>
</feature>
<organism evidence="3">
    <name type="scientific">uncultured Bacillus sp</name>
    <dbReference type="NCBI Taxonomy" id="83428"/>
    <lineage>
        <taxon>Bacteria</taxon>
        <taxon>Bacillati</taxon>
        <taxon>Bacillota</taxon>
        <taxon>Bacilli</taxon>
        <taxon>Bacillales</taxon>
        <taxon>Bacillaceae</taxon>
        <taxon>Bacillus</taxon>
        <taxon>environmental samples</taxon>
    </lineage>
</organism>
<dbReference type="EMBL" id="KF119083">
    <property type="protein sequence ID" value="AIA86348.1"/>
    <property type="molecule type" value="Genomic_DNA"/>
</dbReference>
<proteinExistence type="predicted"/>
<name>A0A060BPT3_9BACI</name>
<dbReference type="Pfam" id="PF17385">
    <property type="entry name" value="LBP_M"/>
    <property type="match status" value="1"/>
</dbReference>
<dbReference type="Gene3D" id="3.40.50.880">
    <property type="match status" value="1"/>
</dbReference>
<dbReference type="InterPro" id="IPR035363">
    <property type="entry name" value="LBP_M"/>
</dbReference>
<evidence type="ECO:0000313" key="3">
    <source>
        <dbReference type="EMBL" id="AIA86348.1"/>
    </source>
</evidence>
<feature type="domain" description="Lacto-N-biose phosphorylase central" evidence="2">
    <location>
        <begin position="2"/>
        <end position="97"/>
    </location>
</feature>
<feature type="region of interest" description="Disordered" evidence="1">
    <location>
        <begin position="132"/>
        <end position="151"/>
    </location>
</feature>
<reference evidence="3" key="1">
    <citation type="journal article" date="2013" name="Environ. Microbiol.">
        <title>Seasonally variable intestinal metagenomes of the red palm weevil (Rhynchophorus ferrugineus).</title>
        <authorList>
            <person name="Jia S."/>
            <person name="Zhang X."/>
            <person name="Zhang G."/>
            <person name="Yin A."/>
            <person name="Zhang S."/>
            <person name="Li F."/>
            <person name="Wang L."/>
            <person name="Zhao D."/>
            <person name="Yun Q."/>
            <person name="Tala"/>
            <person name="Wang J."/>
            <person name="Sun G."/>
            <person name="Baabdullah M."/>
            <person name="Yu X."/>
            <person name="Hu S."/>
            <person name="Al-Mssallem I.S."/>
            <person name="Yu J."/>
        </authorList>
    </citation>
    <scope>NUCLEOTIDE SEQUENCE</scope>
</reference>
<evidence type="ECO:0000259" key="2">
    <source>
        <dbReference type="Pfam" id="PF17385"/>
    </source>
</evidence>
<evidence type="ECO:0000256" key="1">
    <source>
        <dbReference type="SAM" id="MobiDB-lite"/>
    </source>
</evidence>
<accession>A0A060BPT3</accession>
<dbReference type="AlphaFoldDB" id="A0A060BPT3"/>
<sequence>MEREQGLTLGIGHPVPTLTSGHFICRDRSGVADYGENVGGVFTVGASAQVLDQKNCSCTLAANAYGDGRSVYMAGLPYNLGNRRLLLRAIFWTAAREAEMGIWFAENPATECFAYPTAGTFAVVNSEESCSTPSFTQQTEKRGAGSETDGV</sequence>
<dbReference type="InterPro" id="IPR013780">
    <property type="entry name" value="Glyco_hydro_b"/>
</dbReference>
<dbReference type="InterPro" id="IPR029062">
    <property type="entry name" value="Class_I_gatase-like"/>
</dbReference>